<protein>
    <recommendedName>
        <fullName evidence="3">N-acetyltransferase domain-containing protein</fullName>
    </recommendedName>
</protein>
<dbReference type="EMBL" id="CP075587">
    <property type="protein sequence ID" value="QYF48822.1"/>
    <property type="molecule type" value="Genomic_DNA"/>
</dbReference>
<evidence type="ECO:0000256" key="2">
    <source>
        <dbReference type="ARBA" id="ARBA00023315"/>
    </source>
</evidence>
<evidence type="ECO:0000259" key="3">
    <source>
        <dbReference type="PROSITE" id="PS51186"/>
    </source>
</evidence>
<dbReference type="PROSITE" id="PS51186">
    <property type="entry name" value="GNAT"/>
    <property type="match status" value="1"/>
</dbReference>
<dbReference type="PANTHER" id="PTHR10545">
    <property type="entry name" value="DIAMINE N-ACETYLTRANSFERASE"/>
    <property type="match status" value="1"/>
</dbReference>
<gene>
    <name evidence="4" type="ORF">RHABOEDO_001044</name>
</gene>
<dbReference type="Proteomes" id="UP000826014">
    <property type="component" value="Chromosome"/>
</dbReference>
<sequence>MSLITAEEAKIQRASTEEQIRSCHRVMKQLRPHLTDEQAFVEQVQRQLAEGYHLVYCQDGGEARAIAGFRFLEFLAWGKVLYIDDLITDSETRRSGHGGKLLKWVIEQGKKAKCDQIHLDSGPQRHDAHRLYLNHGFKIIGHHFALEPV</sequence>
<dbReference type="InterPro" id="IPR000182">
    <property type="entry name" value="GNAT_dom"/>
</dbReference>
<name>A0ABX8V5H9_9BACT</name>
<organism evidence="4 5">
    <name type="scientific">Candidatus Rhabdochlamydia oedothoracis</name>
    <dbReference type="NCBI Taxonomy" id="2720720"/>
    <lineage>
        <taxon>Bacteria</taxon>
        <taxon>Pseudomonadati</taxon>
        <taxon>Chlamydiota</taxon>
        <taxon>Chlamydiia</taxon>
        <taxon>Parachlamydiales</taxon>
        <taxon>Candidatus Rhabdochlamydiaceae</taxon>
        <taxon>Candidatus Rhabdochlamydia</taxon>
    </lineage>
</organism>
<dbReference type="Gene3D" id="3.40.630.30">
    <property type="match status" value="1"/>
</dbReference>
<evidence type="ECO:0000313" key="4">
    <source>
        <dbReference type="EMBL" id="QYF48822.1"/>
    </source>
</evidence>
<proteinExistence type="predicted"/>
<dbReference type="CDD" id="cd04301">
    <property type="entry name" value="NAT_SF"/>
    <property type="match status" value="1"/>
</dbReference>
<dbReference type="InterPro" id="IPR051016">
    <property type="entry name" value="Diverse_Substrate_AcTransf"/>
</dbReference>
<dbReference type="PANTHER" id="PTHR10545:SF29">
    <property type="entry name" value="GH14572P-RELATED"/>
    <property type="match status" value="1"/>
</dbReference>
<dbReference type="InterPro" id="IPR016181">
    <property type="entry name" value="Acyl_CoA_acyltransferase"/>
</dbReference>
<feature type="domain" description="N-acetyltransferase" evidence="3">
    <location>
        <begin position="10"/>
        <end position="149"/>
    </location>
</feature>
<keyword evidence="5" id="KW-1185">Reference proteome</keyword>
<accession>A0ABX8V5H9</accession>
<evidence type="ECO:0000313" key="5">
    <source>
        <dbReference type="Proteomes" id="UP000826014"/>
    </source>
</evidence>
<dbReference type="SUPFAM" id="SSF55729">
    <property type="entry name" value="Acyl-CoA N-acyltransferases (Nat)"/>
    <property type="match status" value="1"/>
</dbReference>
<keyword evidence="1" id="KW-0808">Transferase</keyword>
<dbReference type="Pfam" id="PF00583">
    <property type="entry name" value="Acetyltransf_1"/>
    <property type="match status" value="1"/>
</dbReference>
<evidence type="ECO:0000256" key="1">
    <source>
        <dbReference type="ARBA" id="ARBA00022679"/>
    </source>
</evidence>
<keyword evidence="2" id="KW-0012">Acyltransferase</keyword>
<reference evidence="4 5" key="1">
    <citation type="journal article" date="2022" name="bioRxiv">
        <title>Ecology and evolution of chlamydial symbionts of arthropods.</title>
        <authorList>
            <person name="Halter T."/>
            <person name="Koestlbacher S."/>
            <person name="Collingro A."/>
            <person name="Sixt B.S."/>
            <person name="Toenshoff E.R."/>
            <person name="Hendrickx F."/>
            <person name="Kostanjsek R."/>
            <person name="Horn M."/>
        </authorList>
    </citation>
    <scope>NUCLEOTIDE SEQUENCE [LARGE SCALE GENOMIC DNA]</scope>
    <source>
        <strain evidence="4">W744xW776</strain>
    </source>
</reference>